<name>A0ABR8VHJ4_9BACI</name>
<dbReference type="GO" id="GO:0016829">
    <property type="term" value="F:lyase activity"/>
    <property type="evidence" value="ECO:0007669"/>
    <property type="project" value="UniProtKB-KW"/>
</dbReference>
<gene>
    <name evidence="1" type="primary">phnH</name>
    <name evidence="1" type="ORF">H9631_04050</name>
</gene>
<dbReference type="Proteomes" id="UP000648182">
    <property type="component" value="Unassembled WGS sequence"/>
</dbReference>
<organism evidence="1 2">
    <name type="scientific">Bacillus norwichensis</name>
    <dbReference type="NCBI Taxonomy" id="2762217"/>
    <lineage>
        <taxon>Bacteria</taxon>
        <taxon>Bacillati</taxon>
        <taxon>Bacillota</taxon>
        <taxon>Bacilli</taxon>
        <taxon>Bacillales</taxon>
        <taxon>Bacillaceae</taxon>
        <taxon>Bacillus</taxon>
    </lineage>
</organism>
<keyword evidence="2" id="KW-1185">Reference proteome</keyword>
<dbReference type="RefSeq" id="WP_191810177.1">
    <property type="nucleotide sequence ID" value="NZ_JACSPV010000004.1"/>
</dbReference>
<dbReference type="NCBIfam" id="TIGR03292">
    <property type="entry name" value="PhnH_redo"/>
    <property type="match status" value="1"/>
</dbReference>
<dbReference type="InterPro" id="IPR008772">
    <property type="entry name" value="Phosphonate_metab_PhnH"/>
</dbReference>
<dbReference type="Gene3D" id="3.40.50.11310">
    <property type="entry name" value="Bacterial phosphonate metabolism protein PhnH"/>
    <property type="match status" value="1"/>
</dbReference>
<dbReference type="PIRSF" id="PIRSF020680">
    <property type="entry name" value="PhnH"/>
    <property type="match status" value="1"/>
</dbReference>
<accession>A0ABR8VHJ4</accession>
<comment type="caution">
    <text evidence="1">The sequence shown here is derived from an EMBL/GenBank/DDBJ whole genome shotgun (WGS) entry which is preliminary data.</text>
</comment>
<dbReference type="EMBL" id="JACSPV010000004">
    <property type="protein sequence ID" value="MBD8004244.1"/>
    <property type="molecule type" value="Genomic_DNA"/>
</dbReference>
<dbReference type="Pfam" id="PF05845">
    <property type="entry name" value="PhnH"/>
    <property type="match status" value="1"/>
</dbReference>
<evidence type="ECO:0000313" key="1">
    <source>
        <dbReference type="EMBL" id="MBD8004244.1"/>
    </source>
</evidence>
<proteinExistence type="predicted"/>
<reference evidence="1 2" key="1">
    <citation type="submission" date="2020-08" db="EMBL/GenBank/DDBJ databases">
        <title>A Genomic Blueprint of the Chicken Gut Microbiome.</title>
        <authorList>
            <person name="Gilroy R."/>
            <person name="Ravi A."/>
            <person name="Getino M."/>
            <person name="Pursley I."/>
            <person name="Horton D.L."/>
            <person name="Alikhan N.-F."/>
            <person name="Baker D."/>
            <person name="Gharbi K."/>
            <person name="Hall N."/>
            <person name="Watson M."/>
            <person name="Adriaenssens E.M."/>
            <person name="Foster-Nyarko E."/>
            <person name="Jarju S."/>
            <person name="Secka A."/>
            <person name="Antonio M."/>
            <person name="Oren A."/>
            <person name="Chaudhuri R."/>
            <person name="La Ragione R.M."/>
            <person name="Hildebrand F."/>
            <person name="Pallen M.J."/>
        </authorList>
    </citation>
    <scope>NUCLEOTIDE SEQUENCE [LARGE SCALE GENOMIC DNA]</scope>
    <source>
        <strain evidence="1 2">Sa1BUA2</strain>
    </source>
</reference>
<protein>
    <submittedName>
        <fullName evidence="1">Phosphonate C-P lyase system protein PhnH</fullName>
    </submittedName>
</protein>
<keyword evidence="1" id="KW-0456">Lyase</keyword>
<sequence>MSIDLVHDIQKGFRTILHCMSRPGTIKSMEEFNDGIATFPEGLPATFITALTLLDREVSFALVGKQTKELGDMIAAYTMSVQESPSDAEYVFITKQATKEQITNVFQKIKMGTLVDPQQSATIILETEFSNEEELTLEGPGIKTTAKLSIANYADWIEERQKTNKEYPLGIDMILVDERSNIACIPRTTVIKMCEV</sequence>
<dbReference type="InterPro" id="IPR038058">
    <property type="entry name" value="PhnH-like_sp"/>
</dbReference>
<evidence type="ECO:0000313" key="2">
    <source>
        <dbReference type="Proteomes" id="UP000648182"/>
    </source>
</evidence>
<dbReference type="SUPFAM" id="SSF159709">
    <property type="entry name" value="PhnH-like"/>
    <property type="match status" value="1"/>
</dbReference>